<dbReference type="Gene3D" id="1.10.10.1620">
    <property type="match status" value="1"/>
</dbReference>
<dbReference type="InterPro" id="IPR050281">
    <property type="entry name" value="Flavin_monoamine_oxidase"/>
</dbReference>
<accession>A0A8H3EJ82</accession>
<evidence type="ECO:0000313" key="3">
    <source>
        <dbReference type="EMBL" id="CAF9906333.1"/>
    </source>
</evidence>
<dbReference type="SUPFAM" id="SSF54373">
    <property type="entry name" value="FAD-linked reductases, C-terminal domain"/>
    <property type="match status" value="1"/>
</dbReference>
<dbReference type="PANTHER" id="PTHR10742:SF342">
    <property type="entry name" value="AMINE OXIDASE"/>
    <property type="match status" value="1"/>
</dbReference>
<gene>
    <name evidence="3" type="ORF">HETSPECPRED_006148</name>
</gene>
<feature type="region of interest" description="Disordered" evidence="1">
    <location>
        <begin position="160"/>
        <end position="189"/>
    </location>
</feature>
<comment type="caution">
    <text evidence="3">The sequence shown here is derived from an EMBL/GenBank/DDBJ whole genome shotgun (WGS) entry which is preliminary data.</text>
</comment>
<dbReference type="OrthoDB" id="7777654at2759"/>
<evidence type="ECO:0000259" key="2">
    <source>
        <dbReference type="Pfam" id="PF01593"/>
    </source>
</evidence>
<sequence>MSMPTAKPRGYSSWKSRFASRLTAKKITEEYEYFKASKDTNPPDMPRKPTGDIGKVCIVGAGMSGLYIAMILDKLNIPGLSYEILEADKRFGGRVYTHRFSNAKDAKNPDHDYYDVGAMRFPKTDIMEKTFRLFEHLAMPLIPYFLDGEATPSRFNDITVIKPPPDKNKKPQRRCCCDDDEDEKDYKDPFKVSTNHGGRIMPELVSDHERFVTQVFEPFKKRLRKDWSKGFEALMKYDNLSVRGFMMSHGITPLDDYFSIQWLETMIDGSGLYDQGFTEGVIDSLDFDYFTEYLRPDKKVEWNCIDGGTSLVTDAMRAALRTSQTDEQMLGKQVTSIALRRVEATDSVPASSIMDVKVRGDPKARNYAAVFNTTTLACLQRMDLTGLELLYEQKDAIRSLHYDTASKVGMKFKKPWWMEYGIVEGGLGKTDMPIRTCVYPSYNLDQNIDPRDKPSVLLVSYCWSQDAARMGSLMKGNPSEEVELKEMLFNNLAWLHLENAKRKKPYITFEKLYEEIADAYMDHHAFDWHNNPFTSGAYGKFGPGQFQNLYTALTCPTADDRFYFVGEAVSAHHGWIVGALDSAHMAVISFLCGFGLLDEYWPMIGDPQSGKYIDFLGPLPDECTRDTIEKQVSLGQLLPETRLRARVAVENDKTGADVKVDS</sequence>
<name>A0A8H3EJ82_9LECA</name>
<dbReference type="AlphaFoldDB" id="A0A8H3EJ82"/>
<keyword evidence="4" id="KW-1185">Reference proteome</keyword>
<dbReference type="GO" id="GO:0001716">
    <property type="term" value="F:L-amino-acid oxidase activity"/>
    <property type="evidence" value="ECO:0007669"/>
    <property type="project" value="TreeGrafter"/>
</dbReference>
<evidence type="ECO:0000313" key="4">
    <source>
        <dbReference type="Proteomes" id="UP000664521"/>
    </source>
</evidence>
<proteinExistence type="predicted"/>
<dbReference type="Pfam" id="PF01593">
    <property type="entry name" value="Amino_oxidase"/>
    <property type="match status" value="1"/>
</dbReference>
<dbReference type="InterPro" id="IPR036188">
    <property type="entry name" value="FAD/NAD-bd_sf"/>
</dbReference>
<protein>
    <recommendedName>
        <fullName evidence="2">Amine oxidase domain-containing protein</fullName>
    </recommendedName>
</protein>
<dbReference type="SUPFAM" id="SSF51905">
    <property type="entry name" value="FAD/NAD(P)-binding domain"/>
    <property type="match status" value="1"/>
</dbReference>
<dbReference type="Proteomes" id="UP000664521">
    <property type="component" value="Unassembled WGS sequence"/>
</dbReference>
<dbReference type="EMBL" id="CAJPDS010000004">
    <property type="protein sequence ID" value="CAF9906333.1"/>
    <property type="molecule type" value="Genomic_DNA"/>
</dbReference>
<feature type="domain" description="Amine oxidase" evidence="2">
    <location>
        <begin position="63"/>
        <end position="586"/>
    </location>
</feature>
<organism evidence="3 4">
    <name type="scientific">Heterodermia speciosa</name>
    <dbReference type="NCBI Taxonomy" id="116794"/>
    <lineage>
        <taxon>Eukaryota</taxon>
        <taxon>Fungi</taxon>
        <taxon>Dikarya</taxon>
        <taxon>Ascomycota</taxon>
        <taxon>Pezizomycotina</taxon>
        <taxon>Lecanoromycetes</taxon>
        <taxon>OSLEUM clade</taxon>
        <taxon>Lecanoromycetidae</taxon>
        <taxon>Caliciales</taxon>
        <taxon>Physciaceae</taxon>
        <taxon>Heterodermia</taxon>
    </lineage>
</organism>
<dbReference type="PANTHER" id="PTHR10742">
    <property type="entry name" value="FLAVIN MONOAMINE OXIDASE"/>
    <property type="match status" value="1"/>
</dbReference>
<dbReference type="Gene3D" id="3.50.50.60">
    <property type="entry name" value="FAD/NAD(P)-binding domain"/>
    <property type="match status" value="1"/>
</dbReference>
<dbReference type="InterPro" id="IPR002937">
    <property type="entry name" value="Amino_oxidase"/>
</dbReference>
<dbReference type="GO" id="GO:0009063">
    <property type="term" value="P:amino acid catabolic process"/>
    <property type="evidence" value="ECO:0007669"/>
    <property type="project" value="TreeGrafter"/>
</dbReference>
<reference evidence="3" key="1">
    <citation type="submission" date="2021-03" db="EMBL/GenBank/DDBJ databases">
        <authorList>
            <person name="Tagirdzhanova G."/>
        </authorList>
    </citation>
    <scope>NUCLEOTIDE SEQUENCE</scope>
</reference>
<dbReference type="Gene3D" id="3.90.660.10">
    <property type="match status" value="1"/>
</dbReference>
<evidence type="ECO:0000256" key="1">
    <source>
        <dbReference type="SAM" id="MobiDB-lite"/>
    </source>
</evidence>